<evidence type="ECO:0000256" key="10">
    <source>
        <dbReference type="SAM" id="Phobius"/>
    </source>
</evidence>
<feature type="transmembrane region" description="Helical" evidence="10">
    <location>
        <begin position="1029"/>
        <end position="1047"/>
    </location>
</feature>
<keyword evidence="6" id="KW-0653">Protein transport</keyword>
<dbReference type="InterPro" id="IPR004648">
    <property type="entry name" value="Oligpept_transpt"/>
</dbReference>
<evidence type="ECO:0000256" key="3">
    <source>
        <dbReference type="ARBA" id="ARBA00022448"/>
    </source>
</evidence>
<evidence type="ECO:0000256" key="5">
    <source>
        <dbReference type="ARBA" id="ARBA00022856"/>
    </source>
</evidence>
<dbReference type="PANTHER" id="PTHR22601">
    <property type="entry name" value="ISP4 LIKE PROTEIN"/>
    <property type="match status" value="1"/>
</dbReference>
<dbReference type="NCBIfam" id="TIGR00728">
    <property type="entry name" value="OPT_sfam"/>
    <property type="match status" value="1"/>
</dbReference>
<dbReference type="Gene3D" id="2.60.120.260">
    <property type="entry name" value="Galactose-binding domain-like"/>
    <property type="match status" value="1"/>
</dbReference>
<evidence type="ECO:0000256" key="8">
    <source>
        <dbReference type="ARBA" id="ARBA00023136"/>
    </source>
</evidence>
<keyword evidence="3" id="KW-0813">Transport</keyword>
<sequence length="1192" mass="136172">MVCTRARDYGHNQKLYQRYEDGDDEEIYYDDYSKFDSDTLMNTSVNTSLNSYTRTTPSSTTFTIPRTSPSIISSTTTAVSWRQQKPKRVTLKLVFVNQDEEHLYNCAAFPIRNNELELYGSKFSEIRNRYQNHQRIIPPLIRDERRIIPKLIRDERTVNDLLDEFNNNDICDHTSPSLNRSQIIRIIYNIWGLMVTAINNFTDGVIEVIPSLKTIKLLMIFAFILLTFICNSNYDFSNLNNAETYESITSKIWSLLSSNNKASYTIQQILDAQQQVSPEMTEKKVEDMLNKFVPSIVHNVLRDEMMNVQLPDTEQLNEFVAKVAHRIFMEYVKSDILNIPDFALNSGGARIIPSYTSRSYLEMPNSFMGKVRARITGRGMIVGLSPTMAITGDNSLGKCFSFSGDKGQLAIQISRSIYITSVTYQHIDRTLALDDDNLRKANNFIKLGEYIYDLEGPPVQNFAIEHVNGKIYINEPIERIERIGGNVLELETRNSTTTIITSNDDDNSTVTLATSTNRKKLNKRNVKEKKNKKPVKKQKFEKNHSEVKEEEENSSIPMVFAAVSTKDDPKLPCLTFRFWILSTFFTTLGATLSEFYYFRSNGISFSIFFVLIVSYVIGKWMAKVFSKRKFKIGKYEFSLNPGPFNINEHVCIVVAAGAGGGSAYATDIIAIQELFYKTSVSFIKGFLLLMSTQILGYGLAGFLRKYLVRPVNMIWPSNLVFASMYNTLHGNASETRDKLRFFLIAFITMFIWQFIPQYMFTWLKSMALLCVFAPNNKLIKKLSSGYQGIGILNFTLDWNAIGQSGPLFTPWWAQVNWYFGVILGTWIIAPLLYYNNFLDAQKFPFLSTFPLDKYGERYNQTQIVDQTTWSLNVTAYQNYSPVYLSVTFAATYLYSFMSLTAAMSHVLLFYEIPNTWYATLFVGMLIIAIILGYITEANLPWWGLLVAISLAVIMVLPIGIIQAISNNQVGLNLIIEMICGYILPGRPIANVYFKCYGYVAMYQCLLFLSDLKLGHYMKIPPESMFISQLWGTVLGGFVNFWMLKLIIKIKRPFLDGTLRDPSGKWTGYSSQVFNTASIVWGLIGPARTFGSGSMYQPLLWGFLIGFLAPIPFYLLHRKFPKVRFDLVNVPLICVGLSFLPEYYTNFILTGFVATQIVTMIIFFCLNGVVQVSFPEWWGNNKESQGERCFAPD</sequence>
<proteinExistence type="inferred from homology"/>
<feature type="transmembrane region" description="Helical" evidence="10">
    <location>
        <begin position="941"/>
        <end position="961"/>
    </location>
</feature>
<feature type="transmembrane region" description="Helical" evidence="10">
    <location>
        <begin position="214"/>
        <end position="234"/>
    </location>
</feature>
<evidence type="ECO:0000256" key="9">
    <source>
        <dbReference type="SAM" id="MobiDB-lite"/>
    </source>
</evidence>
<evidence type="ECO:0000256" key="7">
    <source>
        <dbReference type="ARBA" id="ARBA00022989"/>
    </source>
</evidence>
<feature type="transmembrane region" description="Helical" evidence="10">
    <location>
        <begin position="882"/>
        <end position="910"/>
    </location>
</feature>
<accession>A0A9N8UWE1</accession>
<comment type="subcellular location">
    <subcellularLocation>
        <location evidence="1">Membrane</location>
        <topology evidence="1">Multi-pass membrane protein</topology>
    </subcellularLocation>
</comment>
<feature type="transmembrane region" description="Helical" evidence="10">
    <location>
        <begin position="916"/>
        <end position="934"/>
    </location>
</feature>
<evidence type="ECO:0000313" key="13">
    <source>
        <dbReference type="Proteomes" id="UP000789706"/>
    </source>
</evidence>
<feature type="transmembrane region" description="Helical" evidence="10">
    <location>
        <begin position="1098"/>
        <end position="1115"/>
    </location>
</feature>
<dbReference type="GO" id="GO:0015031">
    <property type="term" value="P:protein transport"/>
    <property type="evidence" value="ECO:0007669"/>
    <property type="project" value="UniProtKB-KW"/>
</dbReference>
<keyword evidence="7 10" id="KW-1133">Transmembrane helix</keyword>
<dbReference type="OrthoDB" id="9986677at2759"/>
<feature type="transmembrane region" description="Helical" evidence="10">
    <location>
        <begin position="741"/>
        <end position="759"/>
    </location>
</feature>
<dbReference type="InterPro" id="IPR004813">
    <property type="entry name" value="OPT"/>
</dbReference>
<dbReference type="EMBL" id="CAJVPK010000015">
    <property type="protein sequence ID" value="CAG8433430.1"/>
    <property type="molecule type" value="Genomic_DNA"/>
</dbReference>
<comment type="similarity">
    <text evidence="2">Belongs to the oligopeptide OPT transporter family.</text>
</comment>
<protein>
    <submittedName>
        <fullName evidence="12">1775_t:CDS:1</fullName>
    </submittedName>
</protein>
<keyword evidence="8 10" id="KW-0472">Membrane</keyword>
<dbReference type="InterPro" id="IPR012919">
    <property type="entry name" value="SUN_dom"/>
</dbReference>
<feature type="compositionally biased region" description="Basic and acidic residues" evidence="9">
    <location>
        <begin position="538"/>
        <end position="547"/>
    </location>
</feature>
<dbReference type="GO" id="GO:0016020">
    <property type="term" value="C:membrane"/>
    <property type="evidence" value="ECO:0007669"/>
    <property type="project" value="UniProtKB-SubCell"/>
</dbReference>
<feature type="region of interest" description="Disordered" evidence="9">
    <location>
        <begin position="526"/>
        <end position="549"/>
    </location>
</feature>
<dbReference type="GO" id="GO:0035673">
    <property type="term" value="F:oligopeptide transmembrane transporter activity"/>
    <property type="evidence" value="ECO:0007669"/>
    <property type="project" value="InterPro"/>
</dbReference>
<dbReference type="Pfam" id="PF07738">
    <property type="entry name" value="Sad1_UNC"/>
    <property type="match status" value="1"/>
</dbReference>
<organism evidence="12 13">
    <name type="scientific">Diversispora eburnea</name>
    <dbReference type="NCBI Taxonomy" id="1213867"/>
    <lineage>
        <taxon>Eukaryota</taxon>
        <taxon>Fungi</taxon>
        <taxon>Fungi incertae sedis</taxon>
        <taxon>Mucoromycota</taxon>
        <taxon>Glomeromycotina</taxon>
        <taxon>Glomeromycetes</taxon>
        <taxon>Diversisporales</taxon>
        <taxon>Diversisporaceae</taxon>
        <taxon>Diversispora</taxon>
    </lineage>
</organism>
<feature type="transmembrane region" description="Helical" evidence="10">
    <location>
        <begin position="183"/>
        <end position="202"/>
    </location>
</feature>
<keyword evidence="13" id="KW-1185">Reference proteome</keyword>
<feature type="transmembrane region" description="Helical" evidence="10">
    <location>
        <begin position="1146"/>
        <end position="1169"/>
    </location>
</feature>
<reference evidence="12" key="1">
    <citation type="submission" date="2021-06" db="EMBL/GenBank/DDBJ databases">
        <authorList>
            <person name="Kallberg Y."/>
            <person name="Tangrot J."/>
            <person name="Rosling A."/>
        </authorList>
    </citation>
    <scope>NUCLEOTIDE SEQUENCE</scope>
    <source>
        <strain evidence="12">AZ414A</strain>
    </source>
</reference>
<evidence type="ECO:0000256" key="1">
    <source>
        <dbReference type="ARBA" id="ARBA00004141"/>
    </source>
</evidence>
<feature type="transmembrane region" description="Helical" evidence="10">
    <location>
        <begin position="815"/>
        <end position="834"/>
    </location>
</feature>
<evidence type="ECO:0000313" key="12">
    <source>
        <dbReference type="EMBL" id="CAG8433430.1"/>
    </source>
</evidence>
<keyword evidence="5" id="KW-0571">Peptide transport</keyword>
<feature type="transmembrane region" description="Helical" evidence="10">
    <location>
        <begin position="686"/>
        <end position="707"/>
    </location>
</feature>
<dbReference type="Pfam" id="PF03169">
    <property type="entry name" value="OPT"/>
    <property type="match status" value="2"/>
</dbReference>
<name>A0A9N8UWE1_9GLOM</name>
<comment type="caution">
    <text evidence="12">The sequence shown here is derived from an EMBL/GenBank/DDBJ whole genome shotgun (WGS) entry which is preliminary data.</text>
</comment>
<evidence type="ECO:0000256" key="4">
    <source>
        <dbReference type="ARBA" id="ARBA00022692"/>
    </source>
</evidence>
<dbReference type="Proteomes" id="UP000789706">
    <property type="component" value="Unassembled WGS sequence"/>
</dbReference>
<gene>
    <name evidence="12" type="ORF">DEBURN_LOCUS454</name>
</gene>
<feature type="transmembrane region" description="Helical" evidence="10">
    <location>
        <begin position="603"/>
        <end position="622"/>
    </location>
</feature>
<feature type="transmembrane region" description="Helical" evidence="10">
    <location>
        <begin position="576"/>
        <end position="597"/>
    </location>
</feature>
<feature type="compositionally biased region" description="Basic residues" evidence="9">
    <location>
        <begin position="526"/>
        <end position="537"/>
    </location>
</feature>
<feature type="domain" description="SUN" evidence="11">
    <location>
        <begin position="386"/>
        <end position="468"/>
    </location>
</feature>
<evidence type="ECO:0000259" key="11">
    <source>
        <dbReference type="Pfam" id="PF07738"/>
    </source>
</evidence>
<evidence type="ECO:0000256" key="6">
    <source>
        <dbReference type="ARBA" id="ARBA00022927"/>
    </source>
</evidence>
<evidence type="ECO:0000256" key="2">
    <source>
        <dbReference type="ARBA" id="ARBA00008807"/>
    </source>
</evidence>
<dbReference type="AlphaFoldDB" id="A0A9N8UWE1"/>
<keyword evidence="4 10" id="KW-0812">Transmembrane</keyword>